<dbReference type="InterPro" id="IPR007423">
    <property type="entry name" value="Sel_put"/>
</dbReference>
<dbReference type="NCBIfam" id="NF033934">
    <property type="entry name" value="KCU-star"/>
    <property type="match status" value="1"/>
</dbReference>
<keyword evidence="3" id="KW-1185">Reference proteome</keyword>
<gene>
    <name evidence="1" type="ORF">AAX28_01019</name>
    <name evidence="2" type="ORF">APORC_0547</name>
</gene>
<dbReference type="Proteomes" id="UP000322644">
    <property type="component" value="Chromosome"/>
</dbReference>
<dbReference type="EMBL" id="CP036246">
    <property type="protein sequence ID" value="QEP40164.1"/>
    <property type="molecule type" value="Genomic_DNA"/>
</dbReference>
<dbReference type="Proteomes" id="UP000093159">
    <property type="component" value="Unassembled WGS sequence"/>
</dbReference>
<dbReference type="RefSeq" id="WP_066173074.1">
    <property type="nucleotide sequence ID" value="NZ_CP036246.2"/>
</dbReference>
<reference evidence="2 4" key="3">
    <citation type="submission" date="2019-09" db="EMBL/GenBank/DDBJ databases">
        <title>Taxonomic note: a critical rebuttal of the proposed division of the genus Arcobacter into six genera, emended descriptions of Arcobacter anaerophilus and the genus Arcobacter, and an assessment of genus-level boundaries for Epsilonproteobacteria using in silico genomic comparator tools.</title>
        <authorList>
            <person name="On S.L.W."/>
            <person name="Miller W.G."/>
            <person name="Biggs P."/>
            <person name="Cornelius A."/>
            <person name="Vandamme P."/>
        </authorList>
    </citation>
    <scope>NUCLEOTIDE SEQUENCE [LARGE SCALE GENOMIC DNA]</scope>
    <source>
        <strain evidence="2 4">CCUG 56899</strain>
    </source>
</reference>
<evidence type="ECO:0000313" key="4">
    <source>
        <dbReference type="Proteomes" id="UP000322644"/>
    </source>
</evidence>
<dbReference type="KEGG" id="apoc:APORC_0547"/>
<dbReference type="PANTHER" id="PTHR38453:SF1">
    <property type="entry name" value="CYTOPLASMIC PROTEIN"/>
    <property type="match status" value="1"/>
</dbReference>
<reference evidence="2 4" key="2">
    <citation type="submission" date="2019-09" db="EMBL/GenBank/DDBJ databases">
        <title>Complete genome sequencing of four Arcobacter species reveals a diverse suite of mobile elements.</title>
        <authorList>
            <person name="Miller W.G."/>
            <person name="Yee E."/>
            <person name="Bono J.L."/>
        </authorList>
    </citation>
    <scope>NUCLEOTIDE SEQUENCE [LARGE SCALE GENOMIC DNA]</scope>
    <source>
        <strain evidence="2 4">CCUG 56899</strain>
    </source>
</reference>
<dbReference type="Pfam" id="PF04328">
    <property type="entry name" value="Sel_put"/>
    <property type="match status" value="1"/>
</dbReference>
<organism evidence="2 4">
    <name type="scientific">Arcobacter porcinus</name>
    <dbReference type="NCBI Taxonomy" id="1935204"/>
    <lineage>
        <taxon>Bacteria</taxon>
        <taxon>Pseudomonadati</taxon>
        <taxon>Campylobacterota</taxon>
        <taxon>Epsilonproteobacteria</taxon>
        <taxon>Campylobacterales</taxon>
        <taxon>Arcobacteraceae</taxon>
        <taxon>Arcobacter</taxon>
    </lineage>
</organism>
<evidence type="ECO:0000313" key="3">
    <source>
        <dbReference type="Proteomes" id="UP000093159"/>
    </source>
</evidence>
<dbReference type="PANTHER" id="PTHR38453">
    <property type="entry name" value="CYTOPLASMIC PROTEIN-RELATED"/>
    <property type="match status" value="1"/>
</dbReference>
<proteinExistence type="predicted"/>
<evidence type="ECO:0000313" key="2">
    <source>
        <dbReference type="EMBL" id="QEP40164.1"/>
    </source>
</evidence>
<evidence type="ECO:0000313" key="1">
    <source>
        <dbReference type="EMBL" id="OCL93476.1"/>
    </source>
</evidence>
<dbReference type="OrthoDB" id="9814284at2"/>
<reference evidence="1 3" key="1">
    <citation type="submission" date="2015-05" db="EMBL/GenBank/DDBJ databases">
        <authorList>
            <person name="Rovetto F."/>
            <person name="Cocolin L."/>
            <person name="Illeghems K."/>
            <person name="Van Nieuwerburgh F."/>
            <person name="Houf K."/>
        </authorList>
    </citation>
    <scope>NUCLEOTIDE SEQUENCE [LARGE SCALE GENOMIC DNA]</scope>
    <source>
        <strain evidence="1 3">117434</strain>
    </source>
</reference>
<accession>A0A1C0B0Y3</accession>
<name>A0A1C0B0Y3_9BACT</name>
<sequence>MFKHIKNLYEKSEKFFHPLVGLSSYEKYLEHMKRTHPDKEVLSRGDFFKESLDRRYNSGGFKKCC</sequence>
<protein>
    <submittedName>
        <fullName evidence="2">DUF466 domain-containing protein</fullName>
    </submittedName>
</protein>
<dbReference type="EMBL" id="LDIR01000001">
    <property type="protein sequence ID" value="OCL93476.1"/>
    <property type="molecule type" value="Genomic_DNA"/>
</dbReference>
<dbReference type="AlphaFoldDB" id="A0A1C0B0Y3"/>